<reference evidence="4" key="1">
    <citation type="submission" date="2012-03" db="EMBL/GenBank/DDBJ databases">
        <title>Complete sequence of chromosome of Deinococcus peraridilitoris DSM 19664.</title>
        <authorList>
            <person name="Lucas S."/>
            <person name="Copeland A."/>
            <person name="Lapidus A."/>
            <person name="Glavina del Rio T."/>
            <person name="Dalin E."/>
            <person name="Tice H."/>
            <person name="Bruce D."/>
            <person name="Goodwin L."/>
            <person name="Pitluck S."/>
            <person name="Peters L."/>
            <person name="Mikhailova N."/>
            <person name="Lu M."/>
            <person name="Kyrpides N."/>
            <person name="Mavromatis K."/>
            <person name="Ivanova N."/>
            <person name="Brettin T."/>
            <person name="Detter J.C."/>
            <person name="Han C."/>
            <person name="Larimer F."/>
            <person name="Land M."/>
            <person name="Hauser L."/>
            <person name="Markowitz V."/>
            <person name="Cheng J.-F."/>
            <person name="Hugenholtz P."/>
            <person name="Woyke T."/>
            <person name="Wu D."/>
            <person name="Pukall R."/>
            <person name="Steenblock K."/>
            <person name="Brambilla E."/>
            <person name="Klenk H.-P."/>
            <person name="Eisen J.A."/>
        </authorList>
    </citation>
    <scope>NUCLEOTIDE SEQUENCE [LARGE SCALE GENOMIC DNA]</scope>
    <source>
        <strain evidence="4">DSM 19664 / LMG 22246 / CIP 109416 / KR-200</strain>
    </source>
</reference>
<dbReference type="GO" id="GO:0000166">
    <property type="term" value="F:nucleotide binding"/>
    <property type="evidence" value="ECO:0007669"/>
    <property type="project" value="InterPro"/>
</dbReference>
<dbReference type="SUPFAM" id="SSF51735">
    <property type="entry name" value="NAD(P)-binding Rossmann-fold domains"/>
    <property type="match status" value="1"/>
</dbReference>
<dbReference type="Gene3D" id="3.40.50.720">
    <property type="entry name" value="NAD(P)-binding Rossmann-like Domain"/>
    <property type="match status" value="1"/>
</dbReference>
<evidence type="ECO:0000313" key="3">
    <source>
        <dbReference type="EMBL" id="AFZ68251.1"/>
    </source>
</evidence>
<evidence type="ECO:0000313" key="4">
    <source>
        <dbReference type="Proteomes" id="UP000010467"/>
    </source>
</evidence>
<dbReference type="Pfam" id="PF01408">
    <property type="entry name" value="GFO_IDH_MocA"/>
    <property type="match status" value="1"/>
</dbReference>
<dbReference type="KEGG" id="dpd:Deipe_2787"/>
<gene>
    <name evidence="3" type="ordered locus">Deipe_2787</name>
</gene>
<dbReference type="PANTHER" id="PTHR43377">
    <property type="entry name" value="BILIVERDIN REDUCTASE A"/>
    <property type="match status" value="1"/>
</dbReference>
<feature type="domain" description="Gfo/Idh/MocA-like oxidoreductase N-terminal" evidence="1">
    <location>
        <begin position="6"/>
        <end position="129"/>
    </location>
</feature>
<dbReference type="InterPro" id="IPR055170">
    <property type="entry name" value="GFO_IDH_MocA-like_dom"/>
</dbReference>
<dbReference type="Gene3D" id="3.30.360.10">
    <property type="entry name" value="Dihydrodipicolinate Reductase, domain 2"/>
    <property type="match status" value="1"/>
</dbReference>
<name>L0A334_DEIPD</name>
<dbReference type="Pfam" id="PF22725">
    <property type="entry name" value="GFO_IDH_MocA_C3"/>
    <property type="match status" value="1"/>
</dbReference>
<dbReference type="PATRIC" id="fig|937777.3.peg.2802"/>
<dbReference type="AlphaFoldDB" id="L0A334"/>
<accession>L0A334</accession>
<dbReference type="OrthoDB" id="9781031at2"/>
<dbReference type="RefSeq" id="WP_015236553.1">
    <property type="nucleotide sequence ID" value="NC_019793.1"/>
</dbReference>
<dbReference type="eggNOG" id="COG0673">
    <property type="taxonomic scope" value="Bacteria"/>
</dbReference>
<evidence type="ECO:0000259" key="1">
    <source>
        <dbReference type="Pfam" id="PF01408"/>
    </source>
</evidence>
<dbReference type="SUPFAM" id="SSF55347">
    <property type="entry name" value="Glyceraldehyde-3-phosphate dehydrogenase-like, C-terminal domain"/>
    <property type="match status" value="1"/>
</dbReference>
<dbReference type="InterPro" id="IPR036291">
    <property type="entry name" value="NAD(P)-bd_dom_sf"/>
</dbReference>
<evidence type="ECO:0000259" key="2">
    <source>
        <dbReference type="Pfam" id="PF22725"/>
    </source>
</evidence>
<dbReference type="PANTHER" id="PTHR43377:SF2">
    <property type="entry name" value="BINDING ROSSMANN FOLD OXIDOREDUCTASE, PUTATIVE (AFU_ORTHOLOGUE AFUA_4G00560)-RELATED"/>
    <property type="match status" value="1"/>
</dbReference>
<dbReference type="Proteomes" id="UP000010467">
    <property type="component" value="Chromosome"/>
</dbReference>
<dbReference type="STRING" id="937777.Deipe_2787"/>
<keyword evidence="4" id="KW-1185">Reference proteome</keyword>
<feature type="domain" description="GFO/IDH/MocA-like oxidoreductase" evidence="2">
    <location>
        <begin position="137"/>
        <end position="212"/>
    </location>
</feature>
<dbReference type="EMBL" id="CP003382">
    <property type="protein sequence ID" value="AFZ68251.1"/>
    <property type="molecule type" value="Genomic_DNA"/>
</dbReference>
<organism evidence="3 4">
    <name type="scientific">Deinococcus peraridilitoris (strain DSM 19664 / LMG 22246 / CIP 109416 / KR-200)</name>
    <dbReference type="NCBI Taxonomy" id="937777"/>
    <lineage>
        <taxon>Bacteria</taxon>
        <taxon>Thermotogati</taxon>
        <taxon>Deinococcota</taxon>
        <taxon>Deinococci</taxon>
        <taxon>Deinococcales</taxon>
        <taxon>Deinococcaceae</taxon>
        <taxon>Deinococcus</taxon>
    </lineage>
</organism>
<protein>
    <submittedName>
        <fullName evidence="3">Putative dehydrogenase</fullName>
    </submittedName>
</protein>
<dbReference type="InterPro" id="IPR000683">
    <property type="entry name" value="Gfo/Idh/MocA-like_OxRdtase_N"/>
</dbReference>
<dbReference type="HOGENOM" id="CLU_023194_4_2_0"/>
<proteinExistence type="predicted"/>
<sequence length="429" mass="46338">MAAPVEIVMLGAGNRGHHAYGTWALAHPQQMRVVAVAERDPVKRARFAAAHGIAPEWQFADWRELLSRDRPAPAAIIALPDLQHEESALAALGAGYHLLLEKPIASTLAGTLRVVQAAREAGTLLMLGYVLRHTPFFRAVREVVRSGRLGEIVNVEWRENVHALHFAHSYVRGNWAREEIASPMLLAKASHDLDLLGWSTGLRVARLASFGNLKFFRPEYAPPGAPRYCLDGCPAAQACPFYAPKTYLTGHVGWPTSVISPDLGLEAREDALRTGPYGRCVFQAGNDVVDHQVISLEFEGGASGSLTVHGHSGVEGRTLRFDGTRATLRGSFTGARQELNVQDHDAASFYGESLPETISLKAPGGMAGGGHGGGDSGLMQAFVAAVRGGEIAPLDLEVDSHLLAFAAEKARRSRRIVELDEFKNQCVEV</sequence>
<dbReference type="InterPro" id="IPR051450">
    <property type="entry name" value="Gfo/Idh/MocA_Oxidoreductases"/>
</dbReference>